<accession>A0A8W8MWE2</accession>
<dbReference type="Pfam" id="PF01822">
    <property type="entry name" value="WSC"/>
    <property type="match status" value="1"/>
</dbReference>
<protein>
    <recommendedName>
        <fullName evidence="3">WSC domain-containing protein</fullName>
    </recommendedName>
</protein>
<dbReference type="AlphaFoldDB" id="A0A8W8MWE2"/>
<feature type="compositionally biased region" description="Low complexity" evidence="1">
    <location>
        <begin position="287"/>
        <end position="319"/>
    </location>
</feature>
<evidence type="ECO:0000313" key="4">
    <source>
        <dbReference type="EnsemblMetazoa" id="G3537.1:cds"/>
    </source>
</evidence>
<keyword evidence="2" id="KW-0472">Membrane</keyword>
<feature type="transmembrane region" description="Helical" evidence="2">
    <location>
        <begin position="359"/>
        <end position="381"/>
    </location>
</feature>
<keyword evidence="2" id="KW-0812">Transmembrane</keyword>
<organism evidence="4 5">
    <name type="scientific">Magallana gigas</name>
    <name type="common">Pacific oyster</name>
    <name type="synonym">Crassostrea gigas</name>
    <dbReference type="NCBI Taxonomy" id="29159"/>
    <lineage>
        <taxon>Eukaryota</taxon>
        <taxon>Metazoa</taxon>
        <taxon>Spiralia</taxon>
        <taxon>Lophotrochozoa</taxon>
        <taxon>Mollusca</taxon>
        <taxon>Bivalvia</taxon>
        <taxon>Autobranchia</taxon>
        <taxon>Pteriomorphia</taxon>
        <taxon>Ostreida</taxon>
        <taxon>Ostreoidea</taxon>
        <taxon>Ostreidae</taxon>
        <taxon>Magallana</taxon>
    </lineage>
</organism>
<dbReference type="InterPro" id="IPR002889">
    <property type="entry name" value="WSC_carb-bd"/>
</dbReference>
<feature type="region of interest" description="Disordered" evidence="1">
    <location>
        <begin position="388"/>
        <end position="423"/>
    </location>
</feature>
<reference evidence="4" key="1">
    <citation type="submission" date="2022-08" db="UniProtKB">
        <authorList>
            <consortium name="EnsemblMetazoa"/>
        </authorList>
    </citation>
    <scope>IDENTIFICATION</scope>
    <source>
        <strain evidence="4">05x7-T-G4-1.051#20</strain>
    </source>
</reference>
<dbReference type="Proteomes" id="UP000005408">
    <property type="component" value="Unassembled WGS sequence"/>
</dbReference>
<evidence type="ECO:0000313" key="5">
    <source>
        <dbReference type="Proteomes" id="UP000005408"/>
    </source>
</evidence>
<dbReference type="EnsemblMetazoa" id="G3537.1">
    <property type="protein sequence ID" value="G3537.1:cds"/>
    <property type="gene ID" value="G3537"/>
</dbReference>
<feature type="region of interest" description="Disordered" evidence="1">
    <location>
        <begin position="489"/>
        <end position="510"/>
    </location>
</feature>
<feature type="compositionally biased region" description="Basic and acidic residues" evidence="1">
    <location>
        <begin position="489"/>
        <end position="503"/>
    </location>
</feature>
<dbReference type="PROSITE" id="PS51212">
    <property type="entry name" value="WSC"/>
    <property type="match status" value="1"/>
</dbReference>
<sequence length="586" mass="64914">MNWTEAVQYCTERNATLVSSPTQATQTGHGMGYWTRKQRRTSPWIHVIGCFNETWIDQSVNKTLTSTSVVMCQQKCSIEHFTFFGLQNTSCVCLSDHFSVTEAIDPRSCNTSCSTSEILNDCGGPGTYSVYKAGDLVFFDEHDLNATYMAVKCSETTRKFVYLHYSTLTFNCQCRRPGTELNDTVYSNWNLKDCYNKCRELGLYLHGDYNVMDPDSACHGIKTGSVETWVGIVRQNFTSSSFDVSYSLQLQCETCHQSSCSLTSCSNHNHALCEQNVLETTTKPTISSSLAPTTQTSTSSSLAPTSQSSTSRSLAPTSQTSTSSSLAPTSQTLNQASSVSSNSFLKNYNKDNQIELREILLAVCGTIVAVLAVIGLFLLYTRRQKRNSLKRDQGSCRGQSDGASTDDERINKTNGYSNFELSPVKRGHKNLSQDNVSYDCLSEANEKKHEVHPNIYANSVPSYSEQNSREDLSYDHLWQTPTGDQVDDTYDHADDANSHRASDTTEDTYTHADSVTNHGFATTADDYYSHTDCATNNRSSATADDTYDHAGGATYHEFADNYSHTVLDGVSYLATTDDTYSIPVLD</sequence>
<evidence type="ECO:0000256" key="2">
    <source>
        <dbReference type="SAM" id="Phobius"/>
    </source>
</evidence>
<evidence type="ECO:0000259" key="3">
    <source>
        <dbReference type="PROSITE" id="PS51212"/>
    </source>
</evidence>
<feature type="region of interest" description="Disordered" evidence="1">
    <location>
        <begin position="284"/>
        <end position="332"/>
    </location>
</feature>
<evidence type="ECO:0000256" key="1">
    <source>
        <dbReference type="SAM" id="MobiDB-lite"/>
    </source>
</evidence>
<name>A0A8W8MWE2_MAGGI</name>
<proteinExistence type="predicted"/>
<feature type="domain" description="WSC" evidence="3">
    <location>
        <begin position="44"/>
        <end position="134"/>
    </location>
</feature>
<feature type="compositionally biased region" description="Polar residues" evidence="1">
    <location>
        <begin position="320"/>
        <end position="332"/>
    </location>
</feature>
<keyword evidence="2" id="KW-1133">Transmembrane helix</keyword>
<keyword evidence="5" id="KW-1185">Reference proteome</keyword>